<dbReference type="GO" id="GO:0000272">
    <property type="term" value="P:polysaccharide catabolic process"/>
    <property type="evidence" value="ECO:0007669"/>
    <property type="project" value="InterPro"/>
</dbReference>
<dbReference type="InterPro" id="IPR051465">
    <property type="entry name" value="Cell_Envelope_Struct_Comp"/>
</dbReference>
<dbReference type="Proteomes" id="UP000223596">
    <property type="component" value="Unassembled WGS sequence"/>
</dbReference>
<dbReference type="InterPro" id="IPR001119">
    <property type="entry name" value="SLH_dom"/>
</dbReference>
<dbReference type="EMBL" id="PDBW01000001">
    <property type="protein sequence ID" value="PFH02227.1"/>
    <property type="molecule type" value="Genomic_DNA"/>
</dbReference>
<dbReference type="AlphaFoldDB" id="A0AB36TEB1"/>
<dbReference type="CDD" id="cd08546">
    <property type="entry name" value="cohesin_like"/>
    <property type="match status" value="1"/>
</dbReference>
<dbReference type="PANTHER" id="PTHR43308:SF5">
    <property type="entry name" value="S-LAYER PROTEIN _ PEPTIDOGLYCAN ENDO-BETA-N-ACETYLGLUCOSAMINIDASE"/>
    <property type="match status" value="1"/>
</dbReference>
<comment type="subcellular location">
    <subcellularLocation>
        <location evidence="1">Secreted</location>
    </subcellularLocation>
</comment>
<evidence type="ECO:0000313" key="7">
    <source>
        <dbReference type="EMBL" id="PFH02227.1"/>
    </source>
</evidence>
<sequence length="631" mass="68676">MRKKKRLISLLLAVFIAVACLPAGIARADKASSIELKFDRNKGEVGDILIGTVRINNIKNFAGFQVNIVYDPKVLMAVDPETGKEFTSSTFPPGRTVLKNNAYGPIQIADNDPEKGILNFALAYSYIAGYKETGVTEESGIIAKIGFKILQKKSTAVKFQDTLSMPGAILGTQLFDWDGEVITGYEVIQPDVLSLGDEPYETPGTDIPISDNPAATPSSTPSVTPSPEVKPTQTPSPAENSAKVELEPVLDNATGEAKAAIDEEKLNKALDEAKKSEDDKLVELNIKKVENADAYIQQLPAKFLIKSDAEYKLRIATEQGIIEVPANMLNTADISKLVKNDSVVEFVIRKVKVDELGAELKEKIGNRPVIDISVVVDGKKVEWSNYKAKVKISIPYKPDAKELENHEHIVVLHIDDAGKAVSVPSGKYEPSLGVVTFETNHLSKYAVSYVYKTFADIGSYAWAKKQIEVLASKGVINGTSDTTFTPQADITRADFMILLVKALGLTAEVTSNFDDVSEKDYYYEYVGIAKELGITTGVGNNKFNPKAKITRQDMMVLTTNALRIAGKISSTGTRADVERFSDKDQIASYAVEGVATLVKEGIVVGSGDIINPRGNASRAELAAIIYKIYYK</sequence>
<dbReference type="PANTHER" id="PTHR43308">
    <property type="entry name" value="OUTER MEMBRANE PROTEIN ALPHA-RELATED"/>
    <property type="match status" value="1"/>
</dbReference>
<comment type="caution">
    <text evidence="7">The sequence shown here is derived from an EMBL/GenBank/DDBJ whole genome shotgun (WGS) entry which is preliminary data.</text>
</comment>
<gene>
    <name evidence="7" type="ORF">M972_11994</name>
</gene>
<keyword evidence="3" id="KW-0677">Repeat</keyword>
<dbReference type="RefSeq" id="WP_003516982.1">
    <property type="nucleotide sequence ID" value="NZ_CP013828.1"/>
</dbReference>
<proteinExistence type="predicted"/>
<dbReference type="SUPFAM" id="SSF49384">
    <property type="entry name" value="Carbohydrate-binding domain"/>
    <property type="match status" value="1"/>
</dbReference>
<dbReference type="InterPro" id="IPR002102">
    <property type="entry name" value="Cohesin_dom"/>
</dbReference>
<feature type="signal peptide" evidence="5">
    <location>
        <begin position="1"/>
        <end position="19"/>
    </location>
</feature>
<evidence type="ECO:0000313" key="8">
    <source>
        <dbReference type="Proteomes" id="UP000223596"/>
    </source>
</evidence>
<evidence type="ECO:0000256" key="2">
    <source>
        <dbReference type="ARBA" id="ARBA00022525"/>
    </source>
</evidence>
<dbReference type="GO" id="GO:0030246">
    <property type="term" value="F:carbohydrate binding"/>
    <property type="evidence" value="ECO:0007669"/>
    <property type="project" value="InterPro"/>
</dbReference>
<feature type="domain" description="SLH" evidence="6">
    <location>
        <begin position="450"/>
        <end position="513"/>
    </location>
</feature>
<dbReference type="InterPro" id="IPR008965">
    <property type="entry name" value="CBM2/CBM3_carb-bd_dom_sf"/>
</dbReference>
<keyword evidence="5" id="KW-0732">Signal</keyword>
<evidence type="ECO:0000256" key="1">
    <source>
        <dbReference type="ARBA" id="ARBA00004613"/>
    </source>
</evidence>
<organism evidence="7 8">
    <name type="scientific">Acetivibrio thermocellus AD2</name>
    <dbReference type="NCBI Taxonomy" id="1138384"/>
    <lineage>
        <taxon>Bacteria</taxon>
        <taxon>Bacillati</taxon>
        <taxon>Bacillota</taxon>
        <taxon>Clostridia</taxon>
        <taxon>Eubacteriales</taxon>
        <taxon>Oscillospiraceae</taxon>
        <taxon>Acetivibrio</taxon>
    </lineage>
</organism>
<feature type="domain" description="SLH" evidence="6">
    <location>
        <begin position="514"/>
        <end position="572"/>
    </location>
</feature>
<name>A0AB36TEB1_ACETH</name>
<evidence type="ECO:0000256" key="4">
    <source>
        <dbReference type="SAM" id="MobiDB-lite"/>
    </source>
</evidence>
<reference evidence="7 8" key="1">
    <citation type="submission" date="2017-09" db="EMBL/GenBank/DDBJ databases">
        <title>Evaluation of Pacific Biosciences Sequencing Technology to Finishing C. thermocellum Genome Sequences.</title>
        <authorList>
            <person name="Brown S."/>
        </authorList>
    </citation>
    <scope>NUCLEOTIDE SEQUENCE [LARGE SCALE GENOMIC DNA]</scope>
    <source>
        <strain evidence="7 8">AD2</strain>
    </source>
</reference>
<evidence type="ECO:0000256" key="5">
    <source>
        <dbReference type="SAM" id="SignalP"/>
    </source>
</evidence>
<dbReference type="GO" id="GO:0005576">
    <property type="term" value="C:extracellular region"/>
    <property type="evidence" value="ECO:0007669"/>
    <property type="project" value="UniProtKB-SubCell"/>
</dbReference>
<protein>
    <submittedName>
        <fullName evidence="7">S-layer family protein</fullName>
    </submittedName>
</protein>
<evidence type="ECO:0000256" key="3">
    <source>
        <dbReference type="ARBA" id="ARBA00022737"/>
    </source>
</evidence>
<feature type="compositionally biased region" description="Low complexity" evidence="4">
    <location>
        <begin position="213"/>
        <end position="232"/>
    </location>
</feature>
<feature type="chain" id="PRO_5044287364" evidence="5">
    <location>
        <begin position="20"/>
        <end position="631"/>
    </location>
</feature>
<dbReference type="PROSITE" id="PS51272">
    <property type="entry name" value="SLH"/>
    <property type="match status" value="3"/>
</dbReference>
<dbReference type="Gene3D" id="2.60.40.680">
    <property type="match status" value="1"/>
</dbReference>
<evidence type="ECO:0000259" key="6">
    <source>
        <dbReference type="PROSITE" id="PS51272"/>
    </source>
</evidence>
<feature type="domain" description="SLH" evidence="6">
    <location>
        <begin position="577"/>
        <end position="631"/>
    </location>
</feature>
<dbReference type="PROSITE" id="PS51257">
    <property type="entry name" value="PROKAR_LIPOPROTEIN"/>
    <property type="match status" value="1"/>
</dbReference>
<dbReference type="Pfam" id="PF00963">
    <property type="entry name" value="Cohesin"/>
    <property type="match status" value="1"/>
</dbReference>
<keyword evidence="2" id="KW-0964">Secreted</keyword>
<accession>A0AB36TEB1</accession>
<feature type="region of interest" description="Disordered" evidence="4">
    <location>
        <begin position="196"/>
        <end position="246"/>
    </location>
</feature>
<dbReference type="Pfam" id="PF00395">
    <property type="entry name" value="SLH"/>
    <property type="match status" value="3"/>
</dbReference>